<evidence type="ECO:0000256" key="2">
    <source>
        <dbReference type="ARBA" id="ARBA00004948"/>
    </source>
</evidence>
<dbReference type="Pfam" id="PF09084">
    <property type="entry name" value="NMT1"/>
    <property type="match status" value="1"/>
</dbReference>
<comment type="subunit">
    <text evidence="4">Homodimer.</text>
</comment>
<evidence type="ECO:0000256" key="3">
    <source>
        <dbReference type="ARBA" id="ARBA00009406"/>
    </source>
</evidence>
<dbReference type="eggNOG" id="arCOG01803">
    <property type="taxonomic scope" value="Archaea"/>
</dbReference>
<keyword evidence="9" id="KW-0408">Iron</keyword>
<sequence>MSYSHPSRRAILAVGGGIAVSGCIGSIGSDSPGAGTDDVTLLLNWNLSGLHAPYVAARENGFYDEAGFTNVELESGDGSDFAANQAGLGNVEFAITSSDQLLAANANELSPIAVGIVMQRNPNVVFADRERFGELAEPAQLEGATIGSGPGMVRTMTEAYLAHHGVLDGVDYVDTGFDTIQQLLTGDIDVAGGVFGDVVDAEQQGGEIETLEVHDVVPSYGHLIATNEAFAEENPDTVRSFLRATARGAVWAARNPDQAIDLLVDSQPELDETRANQYEKWAAMHAGYMRSETVETDGWGTSDSGPWTETYETLAAADFFEGEVDPADVWTNEYLDSDSEYIADYADLTGE</sequence>
<evidence type="ECO:0000256" key="8">
    <source>
        <dbReference type="ARBA" id="ARBA00022977"/>
    </source>
</evidence>
<keyword evidence="6" id="KW-0479">Metal-binding</keyword>
<comment type="catalytic activity">
    <reaction evidence="11">
        <text>N(6)-(pyridoxal phosphate)-L-lysyl-[4-amino-5-hydroxymethyl-2-methylpyrimidine phosphate synthase] + L-histidyl-[4-amino-5-hydroxymethyl-2-methylpyrimidine phosphate synthase] + 2 Fe(3+) + 4 H2O = L-lysyl-[4-amino-5-hydroxymethyl-2-methylpyrimidine phosphate synthase] + (2S)-2-amino-5-hydroxy-4-oxopentanoyl-[4-amino-5-hydroxymethyl-2-methylpyrimidine phosphate synthase] + 4-amino-2-methyl-5-(phosphooxymethyl)pyrimidine + 3-oxopropanoate + 2 Fe(2+) + 2 H(+)</text>
        <dbReference type="Rhea" id="RHEA:65756"/>
        <dbReference type="Rhea" id="RHEA-COMP:16892"/>
        <dbReference type="Rhea" id="RHEA-COMP:16893"/>
        <dbReference type="Rhea" id="RHEA-COMP:16894"/>
        <dbReference type="Rhea" id="RHEA-COMP:16895"/>
        <dbReference type="ChEBI" id="CHEBI:15377"/>
        <dbReference type="ChEBI" id="CHEBI:15378"/>
        <dbReference type="ChEBI" id="CHEBI:29033"/>
        <dbReference type="ChEBI" id="CHEBI:29034"/>
        <dbReference type="ChEBI" id="CHEBI:29969"/>
        <dbReference type="ChEBI" id="CHEBI:29979"/>
        <dbReference type="ChEBI" id="CHEBI:33190"/>
        <dbReference type="ChEBI" id="CHEBI:58354"/>
        <dbReference type="ChEBI" id="CHEBI:143915"/>
        <dbReference type="ChEBI" id="CHEBI:157692"/>
    </reaction>
    <physiologicalReaction direction="left-to-right" evidence="11">
        <dbReference type="Rhea" id="RHEA:65757"/>
    </physiologicalReaction>
</comment>
<comment type="pathway">
    <text evidence="2">Cofactor biosynthesis; thiamine diphosphate biosynthesis.</text>
</comment>
<keyword evidence="5" id="KW-0808">Transferase</keyword>
<reference evidence="14" key="1">
    <citation type="submission" date="2016-10" db="EMBL/GenBank/DDBJ databases">
        <authorList>
            <person name="Varghese N."/>
        </authorList>
    </citation>
    <scope>NUCLEOTIDE SEQUENCE [LARGE SCALE GENOMIC DNA]</scope>
    <source>
        <strain evidence="14">CGMCC 1.12284</strain>
    </source>
</reference>
<dbReference type="SUPFAM" id="SSF53850">
    <property type="entry name" value="Periplasmic binding protein-like II"/>
    <property type="match status" value="1"/>
</dbReference>
<evidence type="ECO:0000313" key="14">
    <source>
        <dbReference type="Proteomes" id="UP000183275"/>
    </source>
</evidence>
<comment type="function">
    <text evidence="1">Responsible for the formation of the pyrimidine heterocycle in the thiamine biosynthesis pathway. Catalyzes the formation of hydroxymethylpyrimidine phosphate (HMP-P) from histidine and pyridoxal phosphate (PLP). The protein uses PLP and the active site histidine to form HMP-P, generating an inactive enzyme. The enzyme can only undergo a single turnover, which suggests it is a suicide enzyme.</text>
</comment>
<keyword evidence="14" id="KW-1185">Reference proteome</keyword>
<dbReference type="STRING" id="1202768.SAMN05216285_3863"/>
<accession>A0A1I0QSZ5</accession>
<keyword evidence="8" id="KW-0784">Thiamine biosynthesis</keyword>
<gene>
    <name evidence="13" type="ORF">SAMN05216285_3863</name>
</gene>
<evidence type="ECO:0000256" key="10">
    <source>
        <dbReference type="ARBA" id="ARBA00033171"/>
    </source>
</evidence>
<evidence type="ECO:0000256" key="1">
    <source>
        <dbReference type="ARBA" id="ARBA00003469"/>
    </source>
</evidence>
<comment type="similarity">
    <text evidence="3">Belongs to the NMT1/THI5 family.</text>
</comment>
<dbReference type="AlphaFoldDB" id="A0A1I0QSZ5"/>
<dbReference type="GO" id="GO:0016740">
    <property type="term" value="F:transferase activity"/>
    <property type="evidence" value="ECO:0007669"/>
    <property type="project" value="UniProtKB-KW"/>
</dbReference>
<evidence type="ECO:0000256" key="5">
    <source>
        <dbReference type="ARBA" id="ARBA00022679"/>
    </source>
</evidence>
<dbReference type="Gene3D" id="3.40.190.10">
    <property type="entry name" value="Periplasmic binding protein-like II"/>
    <property type="match status" value="2"/>
</dbReference>
<dbReference type="PANTHER" id="PTHR31528:SF1">
    <property type="entry name" value="4-AMINO-5-HYDROXYMETHYL-2-METHYLPYRIMIDINE PHOSPHATE SYNTHASE THI11-RELATED"/>
    <property type="match status" value="1"/>
</dbReference>
<proteinExistence type="inferred from homology"/>
<organism evidence="13 14">
    <name type="scientific">Natrinema salifodinae</name>
    <dbReference type="NCBI Taxonomy" id="1202768"/>
    <lineage>
        <taxon>Archaea</taxon>
        <taxon>Methanobacteriati</taxon>
        <taxon>Methanobacteriota</taxon>
        <taxon>Stenosarchaea group</taxon>
        <taxon>Halobacteria</taxon>
        <taxon>Halobacteriales</taxon>
        <taxon>Natrialbaceae</taxon>
        <taxon>Natrinema</taxon>
    </lineage>
</organism>
<protein>
    <recommendedName>
        <fullName evidence="10">Thiamine pyrimidine synthase</fullName>
    </recommendedName>
</protein>
<feature type="domain" description="SsuA/THI5-like" evidence="12">
    <location>
        <begin position="51"/>
        <end position="259"/>
    </location>
</feature>
<dbReference type="GO" id="GO:0009228">
    <property type="term" value="P:thiamine biosynthetic process"/>
    <property type="evidence" value="ECO:0007669"/>
    <property type="project" value="UniProtKB-KW"/>
</dbReference>
<dbReference type="InterPro" id="IPR015168">
    <property type="entry name" value="SsuA/THI5"/>
</dbReference>
<evidence type="ECO:0000259" key="12">
    <source>
        <dbReference type="Pfam" id="PF09084"/>
    </source>
</evidence>
<dbReference type="InterPro" id="IPR027939">
    <property type="entry name" value="NMT1/THI5"/>
</dbReference>
<dbReference type="EMBL" id="FOIS01000005">
    <property type="protein sequence ID" value="SEW30517.1"/>
    <property type="molecule type" value="Genomic_DNA"/>
</dbReference>
<evidence type="ECO:0000256" key="7">
    <source>
        <dbReference type="ARBA" id="ARBA00022898"/>
    </source>
</evidence>
<evidence type="ECO:0000313" key="13">
    <source>
        <dbReference type="EMBL" id="SEW30517.1"/>
    </source>
</evidence>
<evidence type="ECO:0000256" key="11">
    <source>
        <dbReference type="ARBA" id="ARBA00048179"/>
    </source>
</evidence>
<dbReference type="Proteomes" id="UP000183275">
    <property type="component" value="Unassembled WGS sequence"/>
</dbReference>
<evidence type="ECO:0000256" key="9">
    <source>
        <dbReference type="ARBA" id="ARBA00023004"/>
    </source>
</evidence>
<dbReference type="PANTHER" id="PTHR31528">
    <property type="entry name" value="4-AMINO-5-HYDROXYMETHYL-2-METHYLPYRIMIDINE PHOSPHATE SYNTHASE THI11-RELATED"/>
    <property type="match status" value="1"/>
</dbReference>
<dbReference type="RefSeq" id="WP_049989166.1">
    <property type="nucleotide sequence ID" value="NZ_FOIS01000005.1"/>
</dbReference>
<evidence type="ECO:0000256" key="4">
    <source>
        <dbReference type="ARBA" id="ARBA00011738"/>
    </source>
</evidence>
<evidence type="ECO:0000256" key="6">
    <source>
        <dbReference type="ARBA" id="ARBA00022723"/>
    </source>
</evidence>
<dbReference type="GO" id="GO:0046872">
    <property type="term" value="F:metal ion binding"/>
    <property type="evidence" value="ECO:0007669"/>
    <property type="project" value="UniProtKB-KW"/>
</dbReference>
<name>A0A1I0QSZ5_9EURY</name>
<dbReference type="OrthoDB" id="312552at2157"/>
<keyword evidence="7" id="KW-0663">Pyridoxal phosphate</keyword>